<dbReference type="EMBL" id="JAGTPW010000001">
    <property type="protein sequence ID" value="MBR8643873.1"/>
    <property type="molecule type" value="Genomic_DNA"/>
</dbReference>
<accession>A0A941FFL5</accession>
<gene>
    <name evidence="2" type="ORF">KEH51_01170</name>
</gene>
<sequence length="53" mass="5962">MMKKLIAHYSFPRLKVGGVTFTARHSLLALGLAGIAYLLSNKRKHQAVFKKLH</sequence>
<name>A0A941FFL5_9BACI</name>
<keyword evidence="1" id="KW-0472">Membrane</keyword>
<organism evidence="2 3">
    <name type="scientific">Peribacillus frigoritolerans</name>
    <dbReference type="NCBI Taxonomy" id="450367"/>
    <lineage>
        <taxon>Bacteria</taxon>
        <taxon>Bacillati</taxon>
        <taxon>Bacillota</taxon>
        <taxon>Bacilli</taxon>
        <taxon>Bacillales</taxon>
        <taxon>Bacillaceae</taxon>
        <taxon>Peribacillus</taxon>
    </lineage>
</organism>
<evidence type="ECO:0000313" key="2">
    <source>
        <dbReference type="EMBL" id="MBR8643873.1"/>
    </source>
</evidence>
<proteinExistence type="predicted"/>
<dbReference type="AlphaFoldDB" id="A0A941FFL5"/>
<evidence type="ECO:0000313" key="3">
    <source>
        <dbReference type="Proteomes" id="UP000680045"/>
    </source>
</evidence>
<keyword evidence="1" id="KW-1133">Transmembrane helix</keyword>
<comment type="caution">
    <text evidence="2">The sequence shown here is derived from an EMBL/GenBank/DDBJ whole genome shotgun (WGS) entry which is preliminary data.</text>
</comment>
<feature type="transmembrane region" description="Helical" evidence="1">
    <location>
        <begin position="21"/>
        <end position="39"/>
    </location>
</feature>
<dbReference type="Proteomes" id="UP000680045">
    <property type="component" value="Unassembled WGS sequence"/>
</dbReference>
<evidence type="ECO:0000256" key="1">
    <source>
        <dbReference type="SAM" id="Phobius"/>
    </source>
</evidence>
<protein>
    <submittedName>
        <fullName evidence="2">Uncharacterized protein</fullName>
    </submittedName>
</protein>
<reference evidence="2" key="1">
    <citation type="submission" date="2021-04" db="EMBL/GenBank/DDBJ databases">
        <title>Whole genome sequencing of Enterococci isolates from hospitalized patients.</title>
        <authorList>
            <person name="Ogoti B.M."/>
            <person name="Onyambu F.G."/>
        </authorList>
    </citation>
    <scope>NUCLEOTIDE SEQUENCE</scope>
    <source>
        <strain evidence="2">242</strain>
    </source>
</reference>
<keyword evidence="1" id="KW-0812">Transmembrane</keyword>